<feature type="compositionally biased region" description="Low complexity" evidence="1">
    <location>
        <begin position="51"/>
        <end position="62"/>
    </location>
</feature>
<dbReference type="EMBL" id="BLLF01000956">
    <property type="protein sequence ID" value="GFH16174.1"/>
    <property type="molecule type" value="Genomic_DNA"/>
</dbReference>
<proteinExistence type="predicted"/>
<evidence type="ECO:0000256" key="1">
    <source>
        <dbReference type="SAM" id="MobiDB-lite"/>
    </source>
</evidence>
<feature type="region of interest" description="Disordered" evidence="1">
    <location>
        <begin position="255"/>
        <end position="275"/>
    </location>
</feature>
<dbReference type="AlphaFoldDB" id="A0A699ZBC0"/>
<comment type="caution">
    <text evidence="2">The sequence shown here is derived from an EMBL/GenBank/DDBJ whole genome shotgun (WGS) entry which is preliminary data.</text>
</comment>
<gene>
    <name evidence="2" type="ORF">HaLaN_12545</name>
</gene>
<protein>
    <submittedName>
        <fullName evidence="2">Uncharacterized protein</fullName>
    </submittedName>
</protein>
<sequence length="312" mass="33559">MERYYLDERKRAALKALARGAASAGQEDRPSSSTTSKSSDGHRCAQRSARRAAGGPTAGETPAASSFPALAGAQGALLCPDARVWCLHGSHAAFLEALNAAHYPLALYPSQQVRTDSFSQAFFDYLRAIDRPLSMPSLLQQRPDLQVQHPVTVPYVRSSQNGYVHCVAGDAFNKPSSYAGVATRDLEQHADTYLDRSGLEGAVQKLHGSGQLNLAGAFAAARATTEATGAGADAVLKNNSRCSAALHLAVSRHGSASDEGVQMRGLRGPHEQRRYSTQVEQLTNDVHEFMSSMMCMSERPEQQGLAHSKQRH</sequence>
<keyword evidence="3" id="KW-1185">Reference proteome</keyword>
<evidence type="ECO:0000313" key="2">
    <source>
        <dbReference type="EMBL" id="GFH16174.1"/>
    </source>
</evidence>
<reference evidence="2 3" key="1">
    <citation type="submission" date="2020-02" db="EMBL/GenBank/DDBJ databases">
        <title>Draft genome sequence of Haematococcus lacustris strain NIES-144.</title>
        <authorList>
            <person name="Morimoto D."/>
            <person name="Nakagawa S."/>
            <person name="Yoshida T."/>
            <person name="Sawayama S."/>
        </authorList>
    </citation>
    <scope>NUCLEOTIDE SEQUENCE [LARGE SCALE GENOMIC DNA]</scope>
    <source>
        <strain evidence="2 3">NIES-144</strain>
    </source>
</reference>
<dbReference type="Proteomes" id="UP000485058">
    <property type="component" value="Unassembled WGS sequence"/>
</dbReference>
<name>A0A699ZBC0_HAELA</name>
<accession>A0A699ZBC0</accession>
<organism evidence="2 3">
    <name type="scientific">Haematococcus lacustris</name>
    <name type="common">Green alga</name>
    <name type="synonym">Haematococcus pluvialis</name>
    <dbReference type="NCBI Taxonomy" id="44745"/>
    <lineage>
        <taxon>Eukaryota</taxon>
        <taxon>Viridiplantae</taxon>
        <taxon>Chlorophyta</taxon>
        <taxon>core chlorophytes</taxon>
        <taxon>Chlorophyceae</taxon>
        <taxon>CS clade</taxon>
        <taxon>Chlamydomonadales</taxon>
        <taxon>Haematococcaceae</taxon>
        <taxon>Haematococcus</taxon>
    </lineage>
</organism>
<feature type="compositionally biased region" description="Low complexity" evidence="1">
    <location>
        <begin position="17"/>
        <end position="38"/>
    </location>
</feature>
<feature type="region of interest" description="Disordered" evidence="1">
    <location>
        <begin position="17"/>
        <end position="62"/>
    </location>
</feature>
<evidence type="ECO:0000313" key="3">
    <source>
        <dbReference type="Proteomes" id="UP000485058"/>
    </source>
</evidence>